<comment type="caution">
    <text evidence="2">The sequence shown here is derived from an EMBL/GenBank/DDBJ whole genome shotgun (WGS) entry which is preliminary data.</text>
</comment>
<reference evidence="2 3" key="2">
    <citation type="journal article" date="2019" name="G3 (Bethesda)">
        <title>Hybrid Assembly of the Genome of the Entomopathogenic Nematode Steinernema carpocapsae Identifies the X-Chromosome.</title>
        <authorList>
            <person name="Serra L."/>
            <person name="Macchietto M."/>
            <person name="Macias-Munoz A."/>
            <person name="McGill C.J."/>
            <person name="Rodriguez I.M."/>
            <person name="Rodriguez B."/>
            <person name="Murad R."/>
            <person name="Mortazavi A."/>
        </authorList>
    </citation>
    <scope>NUCLEOTIDE SEQUENCE [LARGE SCALE GENOMIC DNA]</scope>
    <source>
        <strain evidence="2 3">ALL</strain>
    </source>
</reference>
<dbReference type="Proteomes" id="UP000298663">
    <property type="component" value="Unassembled WGS sequence"/>
</dbReference>
<gene>
    <name evidence="2" type="ORF">L596_019389</name>
</gene>
<sequence length="157" mass="18247">MDDLIMQIRLSRDRHFFDRQNLQTTEFPPVPEPNEEDDFSDGQMKPRLNSNAEICAYVETVAGDVLRRLRKLDKEVERCTTDYVPLVIDISKRVITRFAAAPWEVALFAKYCGRYGNKIRYPIPDKRRFTGERMSISPQKKALSKLISRMKSACSLD</sequence>
<organism evidence="2 3">
    <name type="scientific">Steinernema carpocapsae</name>
    <name type="common">Entomopathogenic nematode</name>
    <dbReference type="NCBI Taxonomy" id="34508"/>
    <lineage>
        <taxon>Eukaryota</taxon>
        <taxon>Metazoa</taxon>
        <taxon>Ecdysozoa</taxon>
        <taxon>Nematoda</taxon>
        <taxon>Chromadorea</taxon>
        <taxon>Rhabditida</taxon>
        <taxon>Tylenchina</taxon>
        <taxon>Panagrolaimomorpha</taxon>
        <taxon>Strongyloidoidea</taxon>
        <taxon>Steinernematidae</taxon>
        <taxon>Steinernema</taxon>
    </lineage>
</organism>
<accession>A0A4U5MQC7</accession>
<proteinExistence type="predicted"/>
<dbReference type="AlphaFoldDB" id="A0A4U5MQC7"/>
<evidence type="ECO:0000313" key="2">
    <source>
        <dbReference type="EMBL" id="TKR71856.1"/>
    </source>
</evidence>
<feature type="region of interest" description="Disordered" evidence="1">
    <location>
        <begin position="24"/>
        <end position="44"/>
    </location>
</feature>
<evidence type="ECO:0000256" key="1">
    <source>
        <dbReference type="SAM" id="MobiDB-lite"/>
    </source>
</evidence>
<reference evidence="2 3" key="1">
    <citation type="journal article" date="2015" name="Genome Biol.">
        <title>Comparative genomics of Steinernema reveals deeply conserved gene regulatory networks.</title>
        <authorList>
            <person name="Dillman A.R."/>
            <person name="Macchietto M."/>
            <person name="Porter C.F."/>
            <person name="Rogers A."/>
            <person name="Williams B."/>
            <person name="Antoshechkin I."/>
            <person name="Lee M.M."/>
            <person name="Goodwin Z."/>
            <person name="Lu X."/>
            <person name="Lewis E.E."/>
            <person name="Goodrich-Blair H."/>
            <person name="Stock S.P."/>
            <person name="Adams B.J."/>
            <person name="Sternberg P.W."/>
            <person name="Mortazavi A."/>
        </authorList>
    </citation>
    <scope>NUCLEOTIDE SEQUENCE [LARGE SCALE GENOMIC DNA]</scope>
    <source>
        <strain evidence="2 3">ALL</strain>
    </source>
</reference>
<protein>
    <submittedName>
        <fullName evidence="2">Uncharacterized protein</fullName>
    </submittedName>
</protein>
<evidence type="ECO:0000313" key="3">
    <source>
        <dbReference type="Proteomes" id="UP000298663"/>
    </source>
</evidence>
<dbReference type="EMBL" id="AZBU02000006">
    <property type="protein sequence ID" value="TKR71856.1"/>
    <property type="molecule type" value="Genomic_DNA"/>
</dbReference>
<keyword evidence="3" id="KW-1185">Reference proteome</keyword>
<name>A0A4U5MQC7_STECR</name>